<protein>
    <submittedName>
        <fullName evidence="1">Uncharacterized protein</fullName>
    </submittedName>
</protein>
<evidence type="ECO:0000313" key="1">
    <source>
        <dbReference type="EMBL" id="KAI9913998.1"/>
    </source>
</evidence>
<gene>
    <name evidence="1" type="ORF">PsorP6_006769</name>
</gene>
<proteinExistence type="predicted"/>
<dbReference type="Proteomes" id="UP001163321">
    <property type="component" value="Chromosome 4"/>
</dbReference>
<name>A0ACC0W7R1_9STRA</name>
<accession>A0ACC0W7R1</accession>
<organism evidence="1 2">
    <name type="scientific">Peronosclerospora sorghi</name>
    <dbReference type="NCBI Taxonomy" id="230839"/>
    <lineage>
        <taxon>Eukaryota</taxon>
        <taxon>Sar</taxon>
        <taxon>Stramenopiles</taxon>
        <taxon>Oomycota</taxon>
        <taxon>Peronosporomycetes</taxon>
        <taxon>Peronosporales</taxon>
        <taxon>Peronosporaceae</taxon>
        <taxon>Peronosclerospora</taxon>
    </lineage>
</organism>
<sequence length="61" mass="6980">MEDGQSQHEVLPASSVSQFSSTAQRTSTTSKSKTKISHIWDYMNFVKEIKKDRKTVAKVYK</sequence>
<comment type="caution">
    <text evidence="1">The sequence shown here is derived from an EMBL/GenBank/DDBJ whole genome shotgun (WGS) entry which is preliminary data.</text>
</comment>
<reference evidence="1 2" key="1">
    <citation type="journal article" date="2022" name="bioRxiv">
        <title>The genome of the oomycete Peronosclerospora sorghi, a cosmopolitan pathogen of maize and sorghum, is inflated with dispersed pseudogenes.</title>
        <authorList>
            <person name="Fletcher K."/>
            <person name="Martin F."/>
            <person name="Isakeit T."/>
            <person name="Cavanaugh K."/>
            <person name="Magill C."/>
            <person name="Michelmore R."/>
        </authorList>
    </citation>
    <scope>NUCLEOTIDE SEQUENCE [LARGE SCALE GENOMIC DNA]</scope>
    <source>
        <strain evidence="1">P6</strain>
    </source>
</reference>
<dbReference type="EMBL" id="CM047583">
    <property type="protein sequence ID" value="KAI9913998.1"/>
    <property type="molecule type" value="Genomic_DNA"/>
</dbReference>
<keyword evidence="2" id="KW-1185">Reference proteome</keyword>
<evidence type="ECO:0000313" key="2">
    <source>
        <dbReference type="Proteomes" id="UP001163321"/>
    </source>
</evidence>